<proteinExistence type="predicted"/>
<organism evidence="1 2">
    <name type="scientific">Candidatus Roizmanbacteria bacterium GW2011_GWB1_40_7</name>
    <dbReference type="NCBI Taxonomy" id="1618482"/>
    <lineage>
        <taxon>Bacteria</taxon>
        <taxon>Candidatus Roizmaniibacteriota</taxon>
    </lineage>
</organism>
<dbReference type="AlphaFoldDB" id="A0A0G0T740"/>
<dbReference type="EMBL" id="LBZM01000002">
    <property type="protein sequence ID" value="KKR72809.1"/>
    <property type="molecule type" value="Genomic_DNA"/>
</dbReference>
<evidence type="ECO:0000313" key="1">
    <source>
        <dbReference type="EMBL" id="KKR72809.1"/>
    </source>
</evidence>
<dbReference type="Proteomes" id="UP000034664">
    <property type="component" value="Unassembled WGS sequence"/>
</dbReference>
<name>A0A0G0T740_9BACT</name>
<gene>
    <name evidence="1" type="ORF">UU14_C0002G0062</name>
</gene>
<sequence length="150" mass="16118">MRKVLTVVILLLFTTIIYLSRPDISYAKLLPRHRSSGGSSSAPISTRSYAGVSVSPSFMPGRGGLKVTFGNVQNAKKISYMLVYETNGKQEGVSGTVSPSDGSSVTRNLQFATCSSGTCVNHGKISNMQFTVTSELTSGKTSIKKFRIRV</sequence>
<reference evidence="1 2" key="1">
    <citation type="journal article" date="2015" name="Nature">
        <title>rRNA introns, odd ribosomes, and small enigmatic genomes across a large radiation of phyla.</title>
        <authorList>
            <person name="Brown C.T."/>
            <person name="Hug L.A."/>
            <person name="Thomas B.C."/>
            <person name="Sharon I."/>
            <person name="Castelle C.J."/>
            <person name="Singh A."/>
            <person name="Wilkins M.J."/>
            <person name="Williams K.H."/>
            <person name="Banfield J.F."/>
        </authorList>
    </citation>
    <scope>NUCLEOTIDE SEQUENCE [LARGE SCALE GENOMIC DNA]</scope>
</reference>
<protein>
    <submittedName>
        <fullName evidence="1">Uncharacterized protein</fullName>
    </submittedName>
</protein>
<evidence type="ECO:0000313" key="2">
    <source>
        <dbReference type="Proteomes" id="UP000034664"/>
    </source>
</evidence>
<accession>A0A0G0T740</accession>
<comment type="caution">
    <text evidence="1">The sequence shown here is derived from an EMBL/GenBank/DDBJ whole genome shotgun (WGS) entry which is preliminary data.</text>
</comment>